<evidence type="ECO:0000313" key="3">
    <source>
        <dbReference type="Proteomes" id="UP000553948"/>
    </source>
</evidence>
<dbReference type="SUPFAM" id="SSF56281">
    <property type="entry name" value="Metallo-hydrolase/oxidoreductase"/>
    <property type="match status" value="2"/>
</dbReference>
<comment type="caution">
    <text evidence="1">The sequence shown here is derived from an EMBL/GenBank/DDBJ whole genome shotgun (WGS) entry which is preliminary data.</text>
</comment>
<dbReference type="PANTHER" id="PTHR30619:SF1">
    <property type="entry name" value="RECOMBINATION PROTEIN 2"/>
    <property type="match status" value="1"/>
</dbReference>
<reference evidence="2" key="3">
    <citation type="submission" date="2023-08" db="EMBL/GenBank/DDBJ databases">
        <title>Isolation, Identification, Denitrification Characteristics of A Highly Efficient Aerobic Denitrifying Bacterial Strain DS2.</title>
        <authorList>
            <person name="Wang H."/>
        </authorList>
    </citation>
    <scope>NUCLEOTIDE SEQUENCE</scope>
    <source>
        <strain evidence="2">DS2</strain>
    </source>
</reference>
<dbReference type="Proteomes" id="UP001202943">
    <property type="component" value="Unassembled WGS sequence"/>
</dbReference>
<evidence type="ECO:0000313" key="1">
    <source>
        <dbReference type="EMBL" id="MBA6118884.1"/>
    </source>
</evidence>
<sequence length="428" mass="48550">MKNWYSGYNFHPVGQGLFTSGVFQLEGADPYWWVFDCGTYLKKHQVDLTKEIDQLSHSVTISRPKRAPKLDMVFISHFDRDHINGLLELLAKFEVGRLVLPYIPLGLRISIAMEVRASTFSDWQLFVIDPVKYIASAQNINVERVAVVLPASVQMPENQDILPITSDDGVFIEPPPLRRPTIVDEGYIAGNYPVEWLSPSTRFNIKGIWEFIPYNDSYLKVHATVPFQKAIGKLTSTLLDPAYLGNRGAVKASMERIYNKTFGASPRLRNLISLFVYAGPINCTATEGYAYNTSNELTPAHWELLNKIRYPYYWHWFHRRARVGGAKSLLLTGDGSLSTSRQLEQLVNYLGQSRIDCIQVFQVMHHGARTSWSDEVAEVIAPEFSVFCAFPFGSHPHPHPAVEFALRAHGPVYCRTGYGFTLWQAPFE</sequence>
<dbReference type="InterPro" id="IPR052159">
    <property type="entry name" value="Competence_DNA_uptake"/>
</dbReference>
<proteinExistence type="predicted"/>
<dbReference type="EMBL" id="JACGDG010000028">
    <property type="protein sequence ID" value="MBA6118884.1"/>
    <property type="molecule type" value="Genomic_DNA"/>
</dbReference>
<gene>
    <name evidence="1" type="ORF">H4C47_24530</name>
    <name evidence="2" type="ORF">M8C81_13600</name>
</gene>
<dbReference type="InterPro" id="IPR036866">
    <property type="entry name" value="RibonucZ/Hydroxyglut_hydro"/>
</dbReference>
<dbReference type="EMBL" id="JAMHFX010000171">
    <property type="protein sequence ID" value="MCO1621633.1"/>
    <property type="molecule type" value="Genomic_DNA"/>
</dbReference>
<reference evidence="2" key="2">
    <citation type="submission" date="2022-05" db="EMBL/GenBank/DDBJ databases">
        <authorList>
            <person name="Yi M."/>
        </authorList>
    </citation>
    <scope>NUCLEOTIDE SEQUENCE</scope>
    <source>
        <strain evidence="2">DS2</strain>
    </source>
</reference>
<dbReference type="PANTHER" id="PTHR30619">
    <property type="entry name" value="DNA INTERNALIZATION/COMPETENCE PROTEIN COMEC/REC2"/>
    <property type="match status" value="1"/>
</dbReference>
<reference evidence="1 3" key="1">
    <citation type="submission" date="2020-07" db="EMBL/GenBank/DDBJ databases">
        <title>Diversity of carbapenemase encoding genes among Pseudomonas putida group clinical isolates in a tertiary Brazilian hospital.</title>
        <authorList>
            <person name="Alberto-Lei F."/>
            <person name="Nodari C.S."/>
            <person name="Streling A.P."/>
            <person name="Paulino J.T."/>
            <person name="Bessa-Neto F.O."/>
            <person name="Cayo R."/>
            <person name="Gales A.C."/>
        </authorList>
    </citation>
    <scope>NUCLEOTIDE SEQUENCE [LARGE SCALE GENOMIC DNA]</scope>
    <source>
        <strain evidence="1 3">12464</strain>
    </source>
</reference>
<dbReference type="Gene3D" id="3.60.15.10">
    <property type="entry name" value="Ribonuclease Z/Hydroxyacylglutathione hydrolase-like"/>
    <property type="match status" value="2"/>
</dbReference>
<name>A0A7W2QLQ5_PSEPU</name>
<dbReference type="RefSeq" id="WP_028697349.1">
    <property type="nucleotide sequence ID" value="NZ_CP060529.1"/>
</dbReference>
<dbReference type="Proteomes" id="UP000553948">
    <property type="component" value="Unassembled WGS sequence"/>
</dbReference>
<evidence type="ECO:0000313" key="2">
    <source>
        <dbReference type="EMBL" id="MCO1621633.1"/>
    </source>
</evidence>
<organism evidence="1 3">
    <name type="scientific">Pseudomonas putida</name>
    <name type="common">Arthrobacter siderocapsulatus</name>
    <dbReference type="NCBI Taxonomy" id="303"/>
    <lineage>
        <taxon>Bacteria</taxon>
        <taxon>Pseudomonadati</taxon>
        <taxon>Pseudomonadota</taxon>
        <taxon>Gammaproteobacteria</taxon>
        <taxon>Pseudomonadales</taxon>
        <taxon>Pseudomonadaceae</taxon>
        <taxon>Pseudomonas</taxon>
    </lineage>
</organism>
<dbReference type="AlphaFoldDB" id="A0A7W2QLQ5"/>
<protein>
    <recommendedName>
        <fullName evidence="4">Metallo-beta-lactamase domain-containing protein</fullName>
    </recommendedName>
</protein>
<evidence type="ECO:0008006" key="4">
    <source>
        <dbReference type="Google" id="ProtNLM"/>
    </source>
</evidence>
<accession>A0A7W2QLQ5</accession>